<feature type="compositionally biased region" description="Pro residues" evidence="5">
    <location>
        <begin position="154"/>
        <end position="164"/>
    </location>
</feature>
<dbReference type="PROSITE" id="PS51294">
    <property type="entry name" value="HTH_MYB"/>
    <property type="match status" value="1"/>
</dbReference>
<dbReference type="PROSITE" id="PS50090">
    <property type="entry name" value="MYB_LIKE"/>
    <property type="match status" value="1"/>
</dbReference>
<dbReference type="Pfam" id="PF05495">
    <property type="entry name" value="zf-CHY"/>
    <property type="match status" value="1"/>
</dbReference>
<dbReference type="SUPFAM" id="SSF46689">
    <property type="entry name" value="Homeodomain-like"/>
    <property type="match status" value="1"/>
</dbReference>
<evidence type="ECO:0000256" key="3">
    <source>
        <dbReference type="ARBA" id="ARBA00022833"/>
    </source>
</evidence>
<keyword evidence="1" id="KW-0479">Metal-binding</keyword>
<gene>
    <name evidence="9" type="ORF">Vbra_11860</name>
</gene>
<evidence type="ECO:0000259" key="7">
    <source>
        <dbReference type="PROSITE" id="PS51266"/>
    </source>
</evidence>
<dbReference type="CDD" id="cd00167">
    <property type="entry name" value="SANT"/>
    <property type="match status" value="1"/>
</dbReference>
<dbReference type="InterPro" id="IPR008913">
    <property type="entry name" value="Znf_CHY"/>
</dbReference>
<feature type="region of interest" description="Disordered" evidence="5">
    <location>
        <begin position="154"/>
        <end position="187"/>
    </location>
</feature>
<dbReference type="InterPro" id="IPR017930">
    <property type="entry name" value="Myb_dom"/>
</dbReference>
<accession>A0A0G4EHC5</accession>
<dbReference type="VEuPathDB" id="CryptoDB:Vbra_11860"/>
<feature type="compositionally biased region" description="Acidic residues" evidence="5">
    <location>
        <begin position="247"/>
        <end position="270"/>
    </location>
</feature>
<feature type="domain" description="Myb-like" evidence="6">
    <location>
        <begin position="182"/>
        <end position="229"/>
    </location>
</feature>
<reference evidence="9 10" key="1">
    <citation type="submission" date="2014-11" db="EMBL/GenBank/DDBJ databases">
        <authorList>
            <person name="Zhu J."/>
            <person name="Qi W."/>
            <person name="Song R."/>
        </authorList>
    </citation>
    <scope>NUCLEOTIDE SEQUENCE [LARGE SCALE GENOMIC DNA]</scope>
</reference>
<feature type="domain" description="HTH myb-type" evidence="8">
    <location>
        <begin position="182"/>
        <end position="236"/>
    </location>
</feature>
<evidence type="ECO:0000256" key="5">
    <source>
        <dbReference type="SAM" id="MobiDB-lite"/>
    </source>
</evidence>
<dbReference type="InParanoid" id="A0A0G4EHC5"/>
<dbReference type="PhylomeDB" id="A0A0G4EHC5"/>
<dbReference type="OMA" id="CHTKLAV"/>
<evidence type="ECO:0000313" key="10">
    <source>
        <dbReference type="Proteomes" id="UP000041254"/>
    </source>
</evidence>
<dbReference type="PROSITE" id="PS51266">
    <property type="entry name" value="ZF_CHY"/>
    <property type="match status" value="1"/>
</dbReference>
<dbReference type="GO" id="GO:0008270">
    <property type="term" value="F:zinc ion binding"/>
    <property type="evidence" value="ECO:0007669"/>
    <property type="project" value="UniProtKB-KW"/>
</dbReference>
<dbReference type="SUPFAM" id="SSF161219">
    <property type="entry name" value="CHY zinc finger-like"/>
    <property type="match status" value="1"/>
</dbReference>
<feature type="compositionally biased region" description="Pro residues" evidence="5">
    <location>
        <begin position="1"/>
        <end position="13"/>
    </location>
</feature>
<organism evidence="9 10">
    <name type="scientific">Vitrella brassicaformis (strain CCMP3155)</name>
    <dbReference type="NCBI Taxonomy" id="1169540"/>
    <lineage>
        <taxon>Eukaryota</taxon>
        <taxon>Sar</taxon>
        <taxon>Alveolata</taxon>
        <taxon>Colpodellida</taxon>
        <taxon>Vitrellaceae</taxon>
        <taxon>Vitrella</taxon>
    </lineage>
</organism>
<proteinExistence type="predicted"/>
<dbReference type="SMART" id="SM00717">
    <property type="entry name" value="SANT"/>
    <property type="match status" value="1"/>
</dbReference>
<keyword evidence="2 4" id="KW-0863">Zinc-finger</keyword>
<evidence type="ECO:0000259" key="6">
    <source>
        <dbReference type="PROSITE" id="PS50090"/>
    </source>
</evidence>
<dbReference type="InterPro" id="IPR009057">
    <property type="entry name" value="Homeodomain-like_sf"/>
</dbReference>
<dbReference type="InterPro" id="IPR001005">
    <property type="entry name" value="SANT/Myb"/>
</dbReference>
<sequence>MYPPSRRPPPPPSLSDFIAAPSRQQPPAGARRPVVPTRKTDWTVESDKITRRYRSSIQWESEHCFQLRHMPTDPRTDWERIPPDGLGFRVVVPSKYPESAAMLQVTDAEVPDEARAVISKLFAEFYEKKKGSCIDFVYEGLKYVDRFLGEVFAPRPPPPPPESEPAPTEHVEAAAAPADPARWSPDEQRRLEEALTEFRSIDNPIDKWRQISQRVGGGRTARQCAERFKVCRAAILANEHRHLQQEDQQEEEDKSGLEESSEDGVSEGADEAGAGEGEEEGEGTAGAGGGGEAAKRVAGGVDISLVGLQLVGVSVVHLAAIRLQLSCGRCKTASDVNMSFPKDGTTLAPAGTGVECPQCHLRLIVKVHPRMAHQNSSLIAIAQPLSCVVRDLLPSDYILTCTNCSASSRMKEVFSGVTRTSVCRHCHSKMAISFSSVAIGMQPDTSATGADLAALLKQLDIDGGKKKKGDEFVIRVGTPLPDNGTCKHYKKSYRWLRFPCCGKAYPCDVCHNEAADHECEWATRMICGFCSREQPYSQKPCVCGASMTRKTTTHWEGGKGCRDASKMSSKDSHKWRLLSRQKQAMEAAAAKKKK</sequence>
<dbReference type="STRING" id="1169540.A0A0G4EHC5"/>
<evidence type="ECO:0000313" key="9">
    <source>
        <dbReference type="EMBL" id="CEL95430.1"/>
    </source>
</evidence>
<dbReference type="OrthoDB" id="411372at2759"/>
<feature type="domain" description="CHY-type" evidence="7">
    <location>
        <begin position="479"/>
        <end position="545"/>
    </location>
</feature>
<feature type="region of interest" description="Disordered" evidence="5">
    <location>
        <begin position="1"/>
        <end position="41"/>
    </location>
</feature>
<feature type="compositionally biased region" description="Gly residues" evidence="5">
    <location>
        <begin position="283"/>
        <end position="292"/>
    </location>
</feature>
<feature type="region of interest" description="Disordered" evidence="5">
    <location>
        <begin position="241"/>
        <end position="293"/>
    </location>
</feature>
<dbReference type="EMBL" id="CDMY01000227">
    <property type="protein sequence ID" value="CEL95430.1"/>
    <property type="molecule type" value="Genomic_DNA"/>
</dbReference>
<name>A0A0G4EHC5_VITBC</name>
<protein>
    <submittedName>
        <fullName evidence="9">Uncharacterized protein</fullName>
    </submittedName>
</protein>
<evidence type="ECO:0000256" key="4">
    <source>
        <dbReference type="PROSITE-ProRule" id="PRU00601"/>
    </source>
</evidence>
<evidence type="ECO:0000256" key="1">
    <source>
        <dbReference type="ARBA" id="ARBA00022723"/>
    </source>
</evidence>
<dbReference type="InterPro" id="IPR037274">
    <property type="entry name" value="Znf_CHY_sf"/>
</dbReference>
<dbReference type="Pfam" id="PF00249">
    <property type="entry name" value="Myb_DNA-binding"/>
    <property type="match status" value="1"/>
</dbReference>
<keyword evidence="10" id="KW-1185">Reference proteome</keyword>
<keyword evidence="3" id="KW-0862">Zinc</keyword>
<evidence type="ECO:0000256" key="2">
    <source>
        <dbReference type="ARBA" id="ARBA00022771"/>
    </source>
</evidence>
<dbReference type="Proteomes" id="UP000041254">
    <property type="component" value="Unassembled WGS sequence"/>
</dbReference>
<dbReference type="AlphaFoldDB" id="A0A0G4EHC5"/>
<evidence type="ECO:0000259" key="8">
    <source>
        <dbReference type="PROSITE" id="PS51294"/>
    </source>
</evidence>
<dbReference type="Gene3D" id="1.10.10.60">
    <property type="entry name" value="Homeodomain-like"/>
    <property type="match status" value="1"/>
</dbReference>